<name>A0ABV5AKH3_9BACL</name>
<dbReference type="Pfam" id="PF05861">
    <property type="entry name" value="PhnI"/>
    <property type="match status" value="1"/>
</dbReference>
<dbReference type="InterPro" id="IPR008773">
    <property type="entry name" value="PhnI"/>
</dbReference>
<dbReference type="Proteomes" id="UP001579974">
    <property type="component" value="Unassembled WGS sequence"/>
</dbReference>
<gene>
    <name evidence="2" type="ORF">KKP3000_001740</name>
</gene>
<proteinExistence type="predicted"/>
<accession>A0ABV5AKH3</accession>
<keyword evidence="3" id="KW-1185">Reference proteome</keyword>
<dbReference type="GO" id="GO:0016829">
    <property type="term" value="F:lyase activity"/>
    <property type="evidence" value="ECO:0007669"/>
    <property type="project" value="UniProtKB-KW"/>
</dbReference>
<feature type="region of interest" description="Disordered" evidence="1">
    <location>
        <begin position="179"/>
        <end position="202"/>
    </location>
</feature>
<sequence length="374" mass="41820">MAYVAVRGGQRAIEEAEKLTKYYRLKNGSSPIAVRQIRDQMRLAVDRVMSEGSLYAPDLAAIALKQAEGDTLEASFLLRAFRSTLPRNLYSLPVDTTHIRMIRRVSATFKDIPGGQFLGPTRDYTKRLIEFSLSEESEDDVKDFLAAYVSDTDVPDTMPEFPKVVDLLRAEGLLENRGAKDAQLEDSDATPPGPSDVGDITRQPIRFPASRAVRMQSLSRGEQGALLALAYSSARGYGFIHPTLGELRVGYVPLVVPHPIYENETITVGWVLVTEAEIVARMEERTEHKRAQFSLGYGFCFGHNDVKAMSMATLDRAMVPEGASAPAEDEEFVLYHIDGIESSGFVSHWKLPHYVDFQAEMNRVQSIQERRRTE</sequence>
<keyword evidence="2" id="KW-0456">Lyase</keyword>
<evidence type="ECO:0000313" key="2">
    <source>
        <dbReference type="EMBL" id="MFB5192535.1"/>
    </source>
</evidence>
<evidence type="ECO:0000256" key="1">
    <source>
        <dbReference type="SAM" id="MobiDB-lite"/>
    </source>
</evidence>
<comment type="caution">
    <text evidence="2">The sequence shown here is derived from an EMBL/GenBank/DDBJ whole genome shotgun (WGS) entry which is preliminary data.</text>
</comment>
<protein>
    <submittedName>
        <fullName evidence="2">Carbon-phosphorus lyase complex subunit PhnI</fullName>
    </submittedName>
</protein>
<reference evidence="2 3" key="1">
    <citation type="journal article" date="2024" name="Int. J. Mol. Sci.">
        <title>Exploration of Alicyclobacillus spp. Genome in Search of Antibiotic Resistance.</title>
        <authorList>
            <person name="Bucka-Kolendo J."/>
            <person name="Kiousi D.E."/>
            <person name="Dekowska A."/>
            <person name="Mikolajczuk-Szczyrba A."/>
            <person name="Karadedos D.M."/>
            <person name="Michael P."/>
            <person name="Galanis A."/>
            <person name="Sokolowska B."/>
        </authorList>
    </citation>
    <scope>NUCLEOTIDE SEQUENCE [LARGE SCALE GENOMIC DNA]</scope>
    <source>
        <strain evidence="2 3">KKP 3000</strain>
    </source>
</reference>
<dbReference type="PIRSF" id="PIRSF007313">
    <property type="entry name" value="PhnI"/>
    <property type="match status" value="1"/>
</dbReference>
<evidence type="ECO:0000313" key="3">
    <source>
        <dbReference type="Proteomes" id="UP001579974"/>
    </source>
</evidence>
<dbReference type="RefSeq" id="WP_275474007.1">
    <property type="nucleotide sequence ID" value="NZ_CP162940.1"/>
</dbReference>
<dbReference type="EMBL" id="JBDXSU010000024">
    <property type="protein sequence ID" value="MFB5192535.1"/>
    <property type="molecule type" value="Genomic_DNA"/>
</dbReference>
<organism evidence="2 3">
    <name type="scientific">Alicyclobacillus fastidiosus</name>
    <dbReference type="NCBI Taxonomy" id="392011"/>
    <lineage>
        <taxon>Bacteria</taxon>
        <taxon>Bacillati</taxon>
        <taxon>Bacillota</taxon>
        <taxon>Bacilli</taxon>
        <taxon>Bacillales</taxon>
        <taxon>Alicyclobacillaceae</taxon>
        <taxon>Alicyclobacillus</taxon>
    </lineage>
</organism>